<comment type="caution">
    <text evidence="2">The sequence shown here is derived from an EMBL/GenBank/DDBJ whole genome shotgun (WGS) entry which is preliminary data.</text>
</comment>
<dbReference type="Gene3D" id="3.40.50.1980">
    <property type="entry name" value="Nitrogenase molybdenum iron protein domain"/>
    <property type="match status" value="2"/>
</dbReference>
<reference evidence="3" key="1">
    <citation type="submission" date="2016-04" db="EMBL/GenBank/DDBJ databases">
        <authorList>
            <person name="Tabuchi Yagui T.R."/>
        </authorList>
    </citation>
    <scope>NUCLEOTIDE SEQUENCE [LARGE SCALE GENOMIC DNA]</scope>
</reference>
<dbReference type="PANTHER" id="PTHR42956:SF1">
    <property type="entry name" value="NITROGENASE IRON-MOLYBDENUM COFACTOR BIOSYNTHESIS PROTEIN NIFE"/>
    <property type="match status" value="1"/>
</dbReference>
<evidence type="ECO:0000259" key="1">
    <source>
        <dbReference type="Pfam" id="PF00148"/>
    </source>
</evidence>
<dbReference type="Proteomes" id="UP000252085">
    <property type="component" value="Unassembled WGS sequence"/>
</dbReference>
<dbReference type="AlphaFoldDB" id="A0A367S016"/>
<feature type="domain" description="Nitrogenase/oxidoreductase component 1" evidence="1">
    <location>
        <begin position="5"/>
        <end position="106"/>
    </location>
</feature>
<dbReference type="InterPro" id="IPR049939">
    <property type="entry name" value="NifE-like"/>
</dbReference>
<dbReference type="InterPro" id="IPR000510">
    <property type="entry name" value="Nase/OxRdtase_comp1"/>
</dbReference>
<evidence type="ECO:0000313" key="3">
    <source>
        <dbReference type="Proteomes" id="UP000252085"/>
    </source>
</evidence>
<dbReference type="PANTHER" id="PTHR42956">
    <property type="entry name" value="NITROGENASE IRON-MOLYBDENUM COFACTOR BIOSYNTHESIS PROTEIN NIFE"/>
    <property type="match status" value="1"/>
</dbReference>
<dbReference type="EMBL" id="LXQE01000019">
    <property type="protein sequence ID" value="RCJ42095.1"/>
    <property type="molecule type" value="Genomic_DNA"/>
</dbReference>
<dbReference type="SUPFAM" id="SSF53807">
    <property type="entry name" value="Helical backbone' metal receptor"/>
    <property type="match status" value="2"/>
</dbReference>
<gene>
    <name evidence="2" type="ORF">A6769_38050</name>
</gene>
<evidence type="ECO:0000313" key="2">
    <source>
        <dbReference type="EMBL" id="RCJ42095.1"/>
    </source>
</evidence>
<sequence>MIIPRYRNCRIAISADGTLGIGLVRMLFEELEMIPEVLLFRSAMPDSRSILERELHSLGLTSRVIFSADGYQVKQTLEEFDVDAVIGSAWEKYMAEELGIKIAFDVFSRSYFEELEMIPEVLLFRSAMPDSRSILERELHSLGLTSRVIFSADGYQVKQTLEEFDVDAVIGSAWEKYMAEELGIKIAFDVFSPTNRETYVDKPYFGYEGMINIMEVIANDWDRAFRSKEIHWT</sequence>
<dbReference type="Pfam" id="PF00148">
    <property type="entry name" value="Oxidored_nitro"/>
    <property type="match status" value="2"/>
</dbReference>
<organism evidence="2 3">
    <name type="scientific">Nostoc punctiforme NIES-2108</name>
    <dbReference type="NCBI Taxonomy" id="1356359"/>
    <lineage>
        <taxon>Bacteria</taxon>
        <taxon>Bacillati</taxon>
        <taxon>Cyanobacteriota</taxon>
        <taxon>Cyanophyceae</taxon>
        <taxon>Nostocales</taxon>
        <taxon>Nostocaceae</taxon>
        <taxon>Nostoc</taxon>
    </lineage>
</organism>
<accession>A0A367S016</accession>
<protein>
    <recommendedName>
        <fullName evidence="1">Nitrogenase/oxidoreductase component 1 domain-containing protein</fullName>
    </recommendedName>
</protein>
<feature type="domain" description="Nitrogenase/oxidoreductase component 1" evidence="1">
    <location>
        <begin position="110"/>
        <end position="221"/>
    </location>
</feature>
<name>A0A367S016_NOSPU</name>
<dbReference type="GO" id="GO:0016491">
    <property type="term" value="F:oxidoreductase activity"/>
    <property type="evidence" value="ECO:0007669"/>
    <property type="project" value="InterPro"/>
</dbReference>
<proteinExistence type="predicted"/>